<keyword evidence="1 3" id="KW-0808">Transferase</keyword>
<dbReference type="RefSeq" id="WP_306000401.1">
    <property type="nucleotide sequence ID" value="NZ_JASNFN010000016.1"/>
</dbReference>
<proteinExistence type="predicted"/>
<gene>
    <name evidence="3" type="ORF">QOZ88_14235</name>
</gene>
<feature type="region of interest" description="Disordered" evidence="2">
    <location>
        <begin position="206"/>
        <end position="233"/>
    </location>
</feature>
<evidence type="ECO:0000313" key="3">
    <source>
        <dbReference type="EMBL" id="MDP5183794.1"/>
    </source>
</evidence>
<evidence type="ECO:0000256" key="2">
    <source>
        <dbReference type="SAM" id="MobiDB-lite"/>
    </source>
</evidence>
<dbReference type="InterPro" id="IPR026634">
    <property type="entry name" value="TPST-like"/>
</dbReference>
<feature type="compositionally biased region" description="Basic residues" evidence="2">
    <location>
        <begin position="388"/>
        <end position="397"/>
    </location>
</feature>
<dbReference type="EC" id="2.8.2.-" evidence="3"/>
<accession>A0ABT9IDY1</accession>
<protein>
    <submittedName>
        <fullName evidence="3">Sulfotransferase</fullName>
        <ecNumber evidence="3">2.8.2.-</ecNumber>
    </submittedName>
</protein>
<dbReference type="Proteomes" id="UP001233673">
    <property type="component" value="Unassembled WGS sequence"/>
</dbReference>
<evidence type="ECO:0000256" key="1">
    <source>
        <dbReference type="ARBA" id="ARBA00022679"/>
    </source>
</evidence>
<organism evidence="3 4">
    <name type="scientific">Blastococcus carthaginiensis</name>
    <dbReference type="NCBI Taxonomy" id="3050034"/>
    <lineage>
        <taxon>Bacteria</taxon>
        <taxon>Bacillati</taxon>
        <taxon>Actinomycetota</taxon>
        <taxon>Actinomycetes</taxon>
        <taxon>Geodermatophilales</taxon>
        <taxon>Geodermatophilaceae</taxon>
        <taxon>Blastococcus</taxon>
    </lineage>
</organism>
<comment type="caution">
    <text evidence="3">The sequence shown here is derived from an EMBL/GenBank/DDBJ whole genome shotgun (WGS) entry which is preliminary data.</text>
</comment>
<dbReference type="Gene3D" id="3.40.50.300">
    <property type="entry name" value="P-loop containing nucleotide triphosphate hydrolases"/>
    <property type="match status" value="1"/>
</dbReference>
<feature type="region of interest" description="Disordered" evidence="2">
    <location>
        <begin position="356"/>
        <end position="403"/>
    </location>
</feature>
<name>A0ABT9IDY1_9ACTN</name>
<dbReference type="GO" id="GO:0016740">
    <property type="term" value="F:transferase activity"/>
    <property type="evidence" value="ECO:0007669"/>
    <property type="project" value="UniProtKB-KW"/>
</dbReference>
<reference evidence="4" key="1">
    <citation type="submission" date="2023-05" db="EMBL/GenBank/DDBJ databases">
        <title>Draft genome of Pseudofrankia sp. BMG5.37.</title>
        <authorList>
            <person name="Gtari M."/>
            <person name="Ghodhbane F."/>
            <person name="Sbissi I."/>
        </authorList>
    </citation>
    <scope>NUCLEOTIDE SEQUENCE [LARGE SCALE GENOMIC DNA]</scope>
    <source>
        <strain evidence="4">BMG 814</strain>
    </source>
</reference>
<dbReference type="InterPro" id="IPR027417">
    <property type="entry name" value="P-loop_NTPase"/>
</dbReference>
<evidence type="ECO:0000313" key="4">
    <source>
        <dbReference type="Proteomes" id="UP001233673"/>
    </source>
</evidence>
<dbReference type="EMBL" id="JASNFN010000016">
    <property type="protein sequence ID" value="MDP5183794.1"/>
    <property type="molecule type" value="Genomic_DNA"/>
</dbReference>
<keyword evidence="4" id="KW-1185">Reference proteome</keyword>
<dbReference type="SUPFAM" id="SSF52540">
    <property type="entry name" value="P-loop containing nucleoside triphosphate hydrolases"/>
    <property type="match status" value="1"/>
</dbReference>
<dbReference type="Pfam" id="PF13469">
    <property type="entry name" value="Sulfotransfer_3"/>
    <property type="match status" value="1"/>
</dbReference>
<feature type="compositionally biased region" description="Basic and acidic residues" evidence="2">
    <location>
        <begin position="215"/>
        <end position="233"/>
    </location>
</feature>
<sequence>MTLERPIFVVGTMRSGSTLFRLVLDAHPNISICEETGFMGGLTAAKEIPNWARGRNWFERLGFTEEEFDARLRGFYAGMFERHAQSQGKSRWGEKTPFHSRYIAQMAALFPDAVFVAIVRHPGAVVHSLVEKFHYETSDAVTYWESTNKEILRRGLELADDRFALLRYEDLVAHPEETLHELVEFLDEPWSEDLLRHNDVQAARGTPRISAGATRTRDPITTDRAHRWSDSMTEDTRRLLESSAGPLARFLGYQPTEPGAPGALVPPNAEGRRRLLTRAGLAERQAGEGAVSVAEDTAAVIMPDMSPAELAKRLQAAEAALARIRSSRAVRWTNAARRAQRRATGVPIELFGAASGAVRNRTAPRGTPPPGPAGPRGGGGPATPARSWTRRGRRRACRSSADG</sequence>
<dbReference type="PANTHER" id="PTHR12788">
    <property type="entry name" value="PROTEIN-TYROSINE SULFOTRANSFERASE 2"/>
    <property type="match status" value="1"/>
</dbReference>
<dbReference type="PANTHER" id="PTHR12788:SF10">
    <property type="entry name" value="PROTEIN-TYROSINE SULFOTRANSFERASE"/>
    <property type="match status" value="1"/>
</dbReference>